<name>A0A0K2URY3_LEPSM</name>
<dbReference type="AlphaFoldDB" id="A0A0K2URY3"/>
<dbReference type="EMBL" id="HACA01023449">
    <property type="protein sequence ID" value="CDW40810.1"/>
    <property type="molecule type" value="Transcribed_RNA"/>
</dbReference>
<protein>
    <submittedName>
        <fullName evidence="1">Uncharacterized protein</fullName>
    </submittedName>
</protein>
<accession>A0A0K2URY3</accession>
<proteinExistence type="predicted"/>
<evidence type="ECO:0000313" key="1">
    <source>
        <dbReference type="EMBL" id="CDW40810.1"/>
    </source>
</evidence>
<reference evidence="1" key="1">
    <citation type="submission" date="2014-05" db="EMBL/GenBank/DDBJ databases">
        <authorList>
            <person name="Chronopoulou M."/>
        </authorList>
    </citation>
    <scope>NUCLEOTIDE SEQUENCE</scope>
    <source>
        <tissue evidence="1">Whole organism</tissue>
    </source>
</reference>
<sequence length="74" mass="9665">IRRTYLYFCDLSSGWDKGTWFIFRLYYLCIQMRFFHTKYDINNFNLKQRYHSFFVFFRYNWKKYKVFNSLWMNF</sequence>
<organism evidence="1">
    <name type="scientific">Lepeophtheirus salmonis</name>
    <name type="common">Salmon louse</name>
    <name type="synonym">Caligus salmonis</name>
    <dbReference type="NCBI Taxonomy" id="72036"/>
    <lineage>
        <taxon>Eukaryota</taxon>
        <taxon>Metazoa</taxon>
        <taxon>Ecdysozoa</taxon>
        <taxon>Arthropoda</taxon>
        <taxon>Crustacea</taxon>
        <taxon>Multicrustacea</taxon>
        <taxon>Hexanauplia</taxon>
        <taxon>Copepoda</taxon>
        <taxon>Siphonostomatoida</taxon>
        <taxon>Caligidae</taxon>
        <taxon>Lepeophtheirus</taxon>
    </lineage>
</organism>
<feature type="non-terminal residue" evidence="1">
    <location>
        <position position="1"/>
    </location>
</feature>